<evidence type="ECO:0000259" key="11">
    <source>
        <dbReference type="PROSITE" id="PS50885"/>
    </source>
</evidence>
<organism evidence="12 13">
    <name type="scientific">Anaerolinea thermophila (strain DSM 14523 / JCM 11388 / NBRC 100420 / UNI-1)</name>
    <dbReference type="NCBI Taxonomy" id="926569"/>
    <lineage>
        <taxon>Bacteria</taxon>
        <taxon>Bacillati</taxon>
        <taxon>Chloroflexota</taxon>
        <taxon>Anaerolineae</taxon>
        <taxon>Anaerolineales</taxon>
        <taxon>Anaerolineaceae</taxon>
        <taxon>Anaerolinea</taxon>
    </lineage>
</organism>
<evidence type="ECO:0000256" key="6">
    <source>
        <dbReference type="ARBA" id="ARBA00022777"/>
    </source>
</evidence>
<keyword evidence="4" id="KW-0597">Phosphoprotein</keyword>
<feature type="domain" description="HAMP" evidence="11">
    <location>
        <begin position="258"/>
        <end position="310"/>
    </location>
</feature>
<dbReference type="CDD" id="cd06225">
    <property type="entry name" value="HAMP"/>
    <property type="match status" value="1"/>
</dbReference>
<feature type="transmembrane region" description="Helical" evidence="9">
    <location>
        <begin position="37"/>
        <end position="58"/>
    </location>
</feature>
<evidence type="ECO:0000256" key="4">
    <source>
        <dbReference type="ARBA" id="ARBA00022553"/>
    </source>
</evidence>
<dbReference type="EC" id="2.7.13.3" evidence="3"/>
<accession>E8N395</accession>
<dbReference type="InterPro" id="IPR005467">
    <property type="entry name" value="His_kinase_dom"/>
</dbReference>
<dbReference type="Gene3D" id="1.20.5.1930">
    <property type="match status" value="1"/>
</dbReference>
<dbReference type="STRING" id="926569.ANT_08750"/>
<evidence type="ECO:0000313" key="12">
    <source>
        <dbReference type="EMBL" id="BAJ62909.1"/>
    </source>
</evidence>
<comment type="subcellular location">
    <subcellularLocation>
        <location evidence="2">Membrane</location>
    </subcellularLocation>
</comment>
<comment type="catalytic activity">
    <reaction evidence="1">
        <text>ATP + protein L-histidine = ADP + protein N-phospho-L-histidine.</text>
        <dbReference type="EC" id="2.7.13.3"/>
    </reaction>
</comment>
<dbReference type="InterPro" id="IPR003660">
    <property type="entry name" value="HAMP_dom"/>
</dbReference>
<evidence type="ECO:0000259" key="10">
    <source>
        <dbReference type="PROSITE" id="PS50109"/>
    </source>
</evidence>
<evidence type="ECO:0000256" key="3">
    <source>
        <dbReference type="ARBA" id="ARBA00012438"/>
    </source>
</evidence>
<dbReference type="Pfam" id="PF00672">
    <property type="entry name" value="HAMP"/>
    <property type="match status" value="1"/>
</dbReference>
<dbReference type="PROSITE" id="PS50109">
    <property type="entry name" value="HIS_KIN"/>
    <property type="match status" value="1"/>
</dbReference>
<keyword evidence="5" id="KW-0808">Transferase</keyword>
<dbReference type="PANTHER" id="PTHR24421">
    <property type="entry name" value="NITRATE/NITRITE SENSOR PROTEIN NARX-RELATED"/>
    <property type="match status" value="1"/>
</dbReference>
<dbReference type="Pfam" id="PF07730">
    <property type="entry name" value="HisKA_3"/>
    <property type="match status" value="1"/>
</dbReference>
<keyword evidence="9" id="KW-0812">Transmembrane</keyword>
<dbReference type="GO" id="GO:0000155">
    <property type="term" value="F:phosphorelay sensor kinase activity"/>
    <property type="evidence" value="ECO:0007669"/>
    <property type="project" value="InterPro"/>
</dbReference>
<name>E8N395_ANATU</name>
<sequence length="526" mass="58961">MYNANKMKSQQEDVLDRIIQRGQRWLSALSRFQWRMAFLYTLVTVTAFTLLLGILYLFTSRTFVYSPMVVYVLPTLLEDVTAPLAKELAAPSPNPEVFTRWIESTRQGSSLTLSKTEEKDDTLSISYSLDTTISPNSWLIIANREGQIIAVDPAERFQTQQNIYEVLDKHYLSIVDHAMNGMNHPSMLTLQEKNSIFIAAPIRETPTSTVTGVVCLNLVVPSGWQMLGYTVQTLLSTTLFLSIGAGIIGLVFGLLVGRGLEKRLRAVAETAAAWGQGNFERRIEDRSGDEIGMLARELNKVAVQLQNLLNTREELATLEERNRLARDLHDSIKQQVFSISMNLSAAQELWDKDPAKARQIVETALMISRQSQQELNTLIQTLRPPQLEQKGLEKVLEDLTRLWEKQSGIPITYQQEGSITLDLEQQQALYRVAQEALSNVARHSGARSASVSLSIHEGYQWLCVRDDGHGFDTSQIPARGVGLRSMRERVESLGGMFVLESGSEGTCVQAGFPLSSSSRHREEEMP</sequence>
<feature type="domain" description="Histidine kinase" evidence="10">
    <location>
        <begin position="327"/>
        <end position="516"/>
    </location>
</feature>
<evidence type="ECO:0000256" key="9">
    <source>
        <dbReference type="SAM" id="Phobius"/>
    </source>
</evidence>
<feature type="transmembrane region" description="Helical" evidence="9">
    <location>
        <begin position="234"/>
        <end position="256"/>
    </location>
</feature>
<evidence type="ECO:0000256" key="1">
    <source>
        <dbReference type="ARBA" id="ARBA00000085"/>
    </source>
</evidence>
<dbReference type="Gene3D" id="6.10.340.10">
    <property type="match status" value="1"/>
</dbReference>
<dbReference type="PANTHER" id="PTHR24421:SF61">
    <property type="entry name" value="OXYGEN SENSOR HISTIDINE KINASE NREB"/>
    <property type="match status" value="1"/>
</dbReference>
<dbReference type="InParanoid" id="E8N395"/>
<evidence type="ECO:0000256" key="2">
    <source>
        <dbReference type="ARBA" id="ARBA00004370"/>
    </source>
</evidence>
<keyword evidence="7" id="KW-0902">Two-component regulatory system</keyword>
<dbReference type="Proteomes" id="UP000008922">
    <property type="component" value="Chromosome"/>
</dbReference>
<dbReference type="eggNOG" id="COG5002">
    <property type="taxonomic scope" value="Bacteria"/>
</dbReference>
<keyword evidence="13" id="KW-1185">Reference proteome</keyword>
<dbReference type="GO" id="GO:0046983">
    <property type="term" value="F:protein dimerization activity"/>
    <property type="evidence" value="ECO:0007669"/>
    <property type="project" value="InterPro"/>
</dbReference>
<keyword evidence="9" id="KW-0472">Membrane</keyword>
<evidence type="ECO:0000256" key="5">
    <source>
        <dbReference type="ARBA" id="ARBA00022679"/>
    </source>
</evidence>
<evidence type="ECO:0000256" key="7">
    <source>
        <dbReference type="ARBA" id="ARBA00023012"/>
    </source>
</evidence>
<gene>
    <name evidence="12" type="ordered locus">ANT_08750</name>
</gene>
<keyword evidence="6 12" id="KW-0418">Kinase</keyword>
<dbReference type="InterPro" id="IPR011712">
    <property type="entry name" value="Sig_transdc_His_kin_sub3_dim/P"/>
</dbReference>
<dbReference type="FunCoup" id="E8N395">
    <property type="interactions" value="43"/>
</dbReference>
<evidence type="ECO:0000313" key="13">
    <source>
        <dbReference type="Proteomes" id="UP000008922"/>
    </source>
</evidence>
<dbReference type="GO" id="GO:0016020">
    <property type="term" value="C:membrane"/>
    <property type="evidence" value="ECO:0007669"/>
    <property type="project" value="UniProtKB-SubCell"/>
</dbReference>
<dbReference type="HOGENOM" id="CLU_578341_0_0_0"/>
<feature type="coiled-coil region" evidence="8">
    <location>
        <begin position="301"/>
        <end position="335"/>
    </location>
</feature>
<dbReference type="eggNOG" id="COG4585">
    <property type="taxonomic scope" value="Bacteria"/>
</dbReference>
<dbReference type="SUPFAM" id="SSF55874">
    <property type="entry name" value="ATPase domain of HSP90 chaperone/DNA topoisomerase II/histidine kinase"/>
    <property type="match status" value="1"/>
</dbReference>
<dbReference type="SMART" id="SM00304">
    <property type="entry name" value="HAMP"/>
    <property type="match status" value="1"/>
</dbReference>
<dbReference type="Pfam" id="PF02518">
    <property type="entry name" value="HATPase_c"/>
    <property type="match status" value="1"/>
</dbReference>
<dbReference type="SMART" id="SM00387">
    <property type="entry name" value="HATPase_c"/>
    <property type="match status" value="1"/>
</dbReference>
<dbReference type="InterPro" id="IPR050482">
    <property type="entry name" value="Sensor_HK_TwoCompSys"/>
</dbReference>
<protein>
    <recommendedName>
        <fullName evidence="3">histidine kinase</fullName>
        <ecNumber evidence="3">2.7.13.3</ecNumber>
    </recommendedName>
</protein>
<dbReference type="AlphaFoldDB" id="E8N395"/>
<dbReference type="InterPro" id="IPR003594">
    <property type="entry name" value="HATPase_dom"/>
</dbReference>
<evidence type="ECO:0000256" key="8">
    <source>
        <dbReference type="SAM" id="Coils"/>
    </source>
</evidence>
<dbReference type="SUPFAM" id="SSF158472">
    <property type="entry name" value="HAMP domain-like"/>
    <property type="match status" value="1"/>
</dbReference>
<dbReference type="InterPro" id="IPR036890">
    <property type="entry name" value="HATPase_C_sf"/>
</dbReference>
<dbReference type="CDD" id="cd16917">
    <property type="entry name" value="HATPase_UhpB-NarQ-NarX-like"/>
    <property type="match status" value="1"/>
</dbReference>
<keyword evidence="8" id="KW-0175">Coiled coil</keyword>
<dbReference type="PROSITE" id="PS50885">
    <property type="entry name" value="HAMP"/>
    <property type="match status" value="1"/>
</dbReference>
<reference evidence="12 13" key="1">
    <citation type="submission" date="2010-12" db="EMBL/GenBank/DDBJ databases">
        <title>Whole genome sequence of Anaerolinea thermophila UNI-1.</title>
        <authorList>
            <person name="Narita-Yamada S."/>
            <person name="Kishi E."/>
            <person name="Watanabe Y."/>
            <person name="Takasaki K."/>
            <person name="Ankai A."/>
            <person name="Oguchi A."/>
            <person name="Fukui S."/>
            <person name="Takahashi M."/>
            <person name="Yashiro I."/>
            <person name="Hosoyama A."/>
            <person name="Sekiguchi Y."/>
            <person name="Hanada S."/>
            <person name="Fujita N."/>
        </authorList>
    </citation>
    <scope>NUCLEOTIDE SEQUENCE [LARGE SCALE GENOMIC DNA]</scope>
    <source>
        <strain evidence="13">DSM 14523 / JCM 11388 / NBRC 100420 / UNI-1</strain>
    </source>
</reference>
<dbReference type="Gene3D" id="3.30.565.10">
    <property type="entry name" value="Histidine kinase-like ATPase, C-terminal domain"/>
    <property type="match status" value="1"/>
</dbReference>
<dbReference type="EMBL" id="AP012029">
    <property type="protein sequence ID" value="BAJ62909.1"/>
    <property type="molecule type" value="Genomic_DNA"/>
</dbReference>
<dbReference type="KEGG" id="atm:ANT_08750"/>
<proteinExistence type="predicted"/>
<keyword evidence="9" id="KW-1133">Transmembrane helix</keyword>